<accession>A0ABX4S1E5</accession>
<dbReference type="Proteomes" id="UP000234468">
    <property type="component" value="Unassembled WGS sequence"/>
</dbReference>
<evidence type="ECO:0000313" key="1">
    <source>
        <dbReference type="EMBL" id="PKX84310.1"/>
    </source>
</evidence>
<evidence type="ECO:0000313" key="2">
    <source>
        <dbReference type="Proteomes" id="UP000234468"/>
    </source>
</evidence>
<gene>
    <name evidence="1" type="ORF">A0G03_03880</name>
</gene>
<name>A0ABX4S1E5_9GAMM</name>
<proteinExistence type="predicted"/>
<sequence length="77" mass="8799">MKRVSPERKTEILAKLLPRQTFLTVRLASADFDMAMIWCSVDRALRIAISPEGHNQYVGRSLKVNGSVYRDTYNLSI</sequence>
<protein>
    <submittedName>
        <fullName evidence="1">Uncharacterized protein</fullName>
    </submittedName>
</protein>
<keyword evidence="2" id="KW-1185">Reference proteome</keyword>
<organism evidence="1 2">
    <name type="scientific">Pectobacterium peruviense</name>
    <dbReference type="NCBI Taxonomy" id="2066479"/>
    <lineage>
        <taxon>Bacteria</taxon>
        <taxon>Pseudomonadati</taxon>
        <taxon>Pseudomonadota</taxon>
        <taxon>Gammaproteobacteria</taxon>
        <taxon>Enterobacterales</taxon>
        <taxon>Pectobacteriaceae</taxon>
        <taxon>Pectobacterium</taxon>
    </lineage>
</organism>
<dbReference type="EMBL" id="LXFV01000045">
    <property type="protein sequence ID" value="PKX84310.1"/>
    <property type="molecule type" value="Genomic_DNA"/>
</dbReference>
<reference evidence="1 2" key="1">
    <citation type="submission" date="2016-04" db="EMBL/GenBank/DDBJ databases">
        <title>New species of Pectobacterium.</title>
        <authorList>
            <person name="Waleron M."/>
            <person name="Misztak A.E."/>
            <person name="Waleron K."/>
        </authorList>
    </citation>
    <scope>NUCLEOTIDE SEQUENCE [LARGE SCALE GENOMIC DNA]</scope>
    <source>
        <strain evidence="1 2">IFB5232</strain>
    </source>
</reference>
<comment type="caution">
    <text evidence="1">The sequence shown here is derived from an EMBL/GenBank/DDBJ whole genome shotgun (WGS) entry which is preliminary data.</text>
</comment>